<evidence type="ECO:0000313" key="2">
    <source>
        <dbReference type="EMBL" id="WNC71944.1"/>
    </source>
</evidence>
<proteinExistence type="predicted"/>
<organism evidence="2 3">
    <name type="scientific">Thalassotalea psychrophila</name>
    <dbReference type="NCBI Taxonomy" id="3065647"/>
    <lineage>
        <taxon>Bacteria</taxon>
        <taxon>Pseudomonadati</taxon>
        <taxon>Pseudomonadota</taxon>
        <taxon>Gammaproteobacteria</taxon>
        <taxon>Alteromonadales</taxon>
        <taxon>Colwelliaceae</taxon>
        <taxon>Thalassotalea</taxon>
    </lineage>
</organism>
<protein>
    <recommendedName>
        <fullName evidence="4">DUF3718 domain-containing protein</fullName>
    </recommendedName>
</protein>
<evidence type="ECO:0000313" key="3">
    <source>
        <dbReference type="Proteomes" id="UP001258994"/>
    </source>
</evidence>
<feature type="signal peptide" evidence="1">
    <location>
        <begin position="1"/>
        <end position="23"/>
    </location>
</feature>
<sequence>MKVLTTVTLFIIVFTLFSSKVNAANITFKAGDDSLATKLCLAAVSNDLQKTKRYISRLALMTGINTGMYGRTNFASDDIRCNDTDLVKFTAQYNAKDTFEFINKRAMKKYRLNTDEVKVIDLARQNSMNNTPQVIVITSR</sequence>
<keyword evidence="3" id="KW-1185">Reference proteome</keyword>
<accession>A0ABY9TW53</accession>
<dbReference type="EMBL" id="CP134145">
    <property type="protein sequence ID" value="WNC71944.1"/>
    <property type="molecule type" value="Genomic_DNA"/>
</dbReference>
<evidence type="ECO:0008006" key="4">
    <source>
        <dbReference type="Google" id="ProtNLM"/>
    </source>
</evidence>
<feature type="chain" id="PRO_5045741302" description="DUF3718 domain-containing protein" evidence="1">
    <location>
        <begin position="24"/>
        <end position="140"/>
    </location>
</feature>
<name>A0ABY9TW53_9GAMM</name>
<dbReference type="RefSeq" id="WP_348391064.1">
    <property type="nucleotide sequence ID" value="NZ_CP134145.1"/>
</dbReference>
<reference evidence="3" key="1">
    <citation type="submission" date="2023-09" db="EMBL/GenBank/DDBJ databases">
        <authorList>
            <person name="Li S."/>
            <person name="Li X."/>
            <person name="Zhang C."/>
            <person name="Zhao Z."/>
        </authorList>
    </citation>
    <scope>NUCLEOTIDE SEQUENCE [LARGE SCALE GENOMIC DNA]</scope>
    <source>
        <strain evidence="3">SQ149</strain>
    </source>
</reference>
<keyword evidence="1" id="KW-0732">Signal</keyword>
<gene>
    <name evidence="2" type="ORF">RGQ13_17775</name>
</gene>
<dbReference type="Proteomes" id="UP001258994">
    <property type="component" value="Chromosome"/>
</dbReference>
<evidence type="ECO:0000256" key="1">
    <source>
        <dbReference type="SAM" id="SignalP"/>
    </source>
</evidence>